<feature type="region of interest" description="Disordered" evidence="1">
    <location>
        <begin position="120"/>
        <end position="148"/>
    </location>
</feature>
<feature type="compositionally biased region" description="Basic residues" evidence="1">
    <location>
        <begin position="8"/>
        <end position="17"/>
    </location>
</feature>
<evidence type="ECO:0000313" key="2">
    <source>
        <dbReference type="EMBL" id="KAG0581210.1"/>
    </source>
</evidence>
<organism evidence="2 3">
    <name type="scientific">Ceratodon purpureus</name>
    <name type="common">Fire moss</name>
    <name type="synonym">Dicranum purpureum</name>
    <dbReference type="NCBI Taxonomy" id="3225"/>
    <lineage>
        <taxon>Eukaryota</taxon>
        <taxon>Viridiplantae</taxon>
        <taxon>Streptophyta</taxon>
        <taxon>Embryophyta</taxon>
        <taxon>Bryophyta</taxon>
        <taxon>Bryophytina</taxon>
        <taxon>Bryopsida</taxon>
        <taxon>Dicranidae</taxon>
        <taxon>Pseudoditrichales</taxon>
        <taxon>Ditrichaceae</taxon>
        <taxon>Ceratodon</taxon>
    </lineage>
</organism>
<evidence type="ECO:0000256" key="1">
    <source>
        <dbReference type="SAM" id="MobiDB-lite"/>
    </source>
</evidence>
<dbReference type="EMBL" id="CM026424">
    <property type="protein sequence ID" value="KAG0581210.1"/>
    <property type="molecule type" value="Genomic_DNA"/>
</dbReference>
<keyword evidence="3" id="KW-1185">Reference proteome</keyword>
<feature type="region of interest" description="Disordered" evidence="1">
    <location>
        <begin position="1"/>
        <end position="23"/>
    </location>
</feature>
<name>A0A8T0IBU7_CERPU</name>
<dbReference type="Proteomes" id="UP000822688">
    <property type="component" value="Chromosome 4"/>
</dbReference>
<sequence>MAAWRQLQKFKKKRTSSKHSEMEATFTSIWSQADLFCSNDGNKPRWHPTPDRDFLPRELANRYSSARIFRADPPPVQDSSTEIEDSLSEDQASPAATLIPRSILEAEELADAIIDQLCDDMEAEVEQEQEPPATLDPHSDHLSLPDDIQSPRFLAAQSGIWSPFINF</sequence>
<proteinExistence type="predicted"/>
<dbReference type="AlphaFoldDB" id="A0A8T0IBU7"/>
<accession>A0A8T0IBU7</accession>
<evidence type="ECO:0000313" key="3">
    <source>
        <dbReference type="Proteomes" id="UP000822688"/>
    </source>
</evidence>
<feature type="compositionally biased region" description="Acidic residues" evidence="1">
    <location>
        <begin position="120"/>
        <end position="129"/>
    </location>
</feature>
<gene>
    <name evidence="2" type="ORF">KC19_4G232700</name>
</gene>
<reference evidence="2" key="1">
    <citation type="submission" date="2020-06" db="EMBL/GenBank/DDBJ databases">
        <title>WGS assembly of Ceratodon purpureus strain R40.</title>
        <authorList>
            <person name="Carey S.B."/>
            <person name="Jenkins J."/>
            <person name="Shu S."/>
            <person name="Lovell J.T."/>
            <person name="Sreedasyam A."/>
            <person name="Maumus F."/>
            <person name="Tiley G.P."/>
            <person name="Fernandez-Pozo N."/>
            <person name="Barry K."/>
            <person name="Chen C."/>
            <person name="Wang M."/>
            <person name="Lipzen A."/>
            <person name="Daum C."/>
            <person name="Saski C.A."/>
            <person name="Payton A.C."/>
            <person name="Mcbreen J.C."/>
            <person name="Conrad R.E."/>
            <person name="Kollar L.M."/>
            <person name="Olsson S."/>
            <person name="Huttunen S."/>
            <person name="Landis J.B."/>
            <person name="Wickett N.J."/>
            <person name="Johnson M.G."/>
            <person name="Rensing S.A."/>
            <person name="Grimwood J."/>
            <person name="Schmutz J."/>
            <person name="Mcdaniel S.F."/>
        </authorList>
    </citation>
    <scope>NUCLEOTIDE SEQUENCE</scope>
    <source>
        <strain evidence="2">R40</strain>
    </source>
</reference>
<protein>
    <submittedName>
        <fullName evidence="2">Uncharacterized protein</fullName>
    </submittedName>
</protein>
<comment type="caution">
    <text evidence="2">The sequence shown here is derived from an EMBL/GenBank/DDBJ whole genome shotgun (WGS) entry which is preliminary data.</text>
</comment>
<feature type="region of interest" description="Disordered" evidence="1">
    <location>
        <begin position="66"/>
        <end position="96"/>
    </location>
</feature>